<dbReference type="AlphaFoldDB" id="A0A9P6H0G5"/>
<feature type="transmembrane region" description="Helical" evidence="9">
    <location>
        <begin position="337"/>
        <end position="360"/>
    </location>
</feature>
<dbReference type="GO" id="GO:0061459">
    <property type="term" value="F:L-arginine transmembrane transporter activity"/>
    <property type="evidence" value="ECO:0007669"/>
    <property type="project" value="TreeGrafter"/>
</dbReference>
<keyword evidence="6" id="KW-0029">Amino-acid transport</keyword>
<feature type="transmembrane region" description="Helical" evidence="9">
    <location>
        <begin position="128"/>
        <end position="147"/>
    </location>
</feature>
<protein>
    <submittedName>
        <fullName evidence="11">Vacuolar amino acid transporter 5</fullName>
    </submittedName>
</protein>
<feature type="transmembrane region" description="Helical" evidence="9">
    <location>
        <begin position="85"/>
        <end position="108"/>
    </location>
</feature>
<feature type="transmembrane region" description="Helical" evidence="9">
    <location>
        <begin position="372"/>
        <end position="393"/>
    </location>
</feature>
<evidence type="ECO:0000256" key="4">
    <source>
        <dbReference type="ARBA" id="ARBA00022554"/>
    </source>
</evidence>
<comment type="caution">
    <text evidence="11">The sequence shown here is derived from an EMBL/GenBank/DDBJ whole genome shotgun (WGS) entry which is preliminary data.</text>
</comment>
<gene>
    <name evidence="11" type="primary">AVT5_1</name>
    <name evidence="11" type="ORF">NGRA_0647</name>
</gene>
<dbReference type="GO" id="GO:0005774">
    <property type="term" value="C:vacuolar membrane"/>
    <property type="evidence" value="ECO:0007669"/>
    <property type="project" value="UniProtKB-SubCell"/>
</dbReference>
<evidence type="ECO:0000256" key="3">
    <source>
        <dbReference type="ARBA" id="ARBA00022448"/>
    </source>
</evidence>
<name>A0A9P6H0G5_9MICR</name>
<keyword evidence="3" id="KW-0813">Transport</keyword>
<dbReference type="GO" id="GO:0015194">
    <property type="term" value="F:L-serine transmembrane transporter activity"/>
    <property type="evidence" value="ECO:0007669"/>
    <property type="project" value="TreeGrafter"/>
</dbReference>
<dbReference type="GO" id="GO:0015189">
    <property type="term" value="F:L-lysine transmembrane transporter activity"/>
    <property type="evidence" value="ECO:0007669"/>
    <property type="project" value="TreeGrafter"/>
</dbReference>
<evidence type="ECO:0000313" key="12">
    <source>
        <dbReference type="Proteomes" id="UP000740883"/>
    </source>
</evidence>
<accession>A0A9P6H0G5</accession>
<keyword evidence="12" id="KW-1185">Reference proteome</keyword>
<evidence type="ECO:0000256" key="8">
    <source>
        <dbReference type="ARBA" id="ARBA00023136"/>
    </source>
</evidence>
<dbReference type="InterPro" id="IPR013057">
    <property type="entry name" value="AA_transpt_TM"/>
</dbReference>
<keyword evidence="7 9" id="KW-1133">Transmembrane helix</keyword>
<dbReference type="EMBL" id="SBJO01000027">
    <property type="protein sequence ID" value="KAF9764344.1"/>
    <property type="molecule type" value="Genomic_DNA"/>
</dbReference>
<feature type="transmembrane region" description="Helical" evidence="9">
    <location>
        <begin position="273"/>
        <end position="291"/>
    </location>
</feature>
<feature type="transmembrane region" description="Helical" evidence="9">
    <location>
        <begin position="186"/>
        <end position="209"/>
    </location>
</feature>
<evidence type="ECO:0000256" key="5">
    <source>
        <dbReference type="ARBA" id="ARBA00022692"/>
    </source>
</evidence>
<feature type="transmembrane region" description="Helical" evidence="9">
    <location>
        <begin position="230"/>
        <end position="253"/>
    </location>
</feature>
<dbReference type="Pfam" id="PF01490">
    <property type="entry name" value="Aa_trans"/>
    <property type="match status" value="1"/>
</dbReference>
<keyword evidence="4" id="KW-0926">Vacuole</keyword>
<comment type="similarity">
    <text evidence="2">Belongs to the amino acid/polyamine transporter 2 family.</text>
</comment>
<dbReference type="GO" id="GO:0005302">
    <property type="term" value="F:L-tyrosine transmembrane transporter activity"/>
    <property type="evidence" value="ECO:0007669"/>
    <property type="project" value="TreeGrafter"/>
</dbReference>
<dbReference type="GO" id="GO:0005290">
    <property type="term" value="F:L-histidine transmembrane transporter activity"/>
    <property type="evidence" value="ECO:0007669"/>
    <property type="project" value="TreeGrafter"/>
</dbReference>
<feature type="transmembrane region" description="Helical" evidence="9">
    <location>
        <begin position="41"/>
        <end position="64"/>
    </location>
</feature>
<dbReference type="PANTHER" id="PTHR22950">
    <property type="entry name" value="AMINO ACID TRANSPORTER"/>
    <property type="match status" value="1"/>
</dbReference>
<feature type="transmembrane region" description="Helical" evidence="9">
    <location>
        <begin position="312"/>
        <end position="331"/>
    </location>
</feature>
<feature type="transmembrane region" description="Helical" evidence="9">
    <location>
        <begin position="12"/>
        <end position="35"/>
    </location>
</feature>
<evidence type="ECO:0000256" key="7">
    <source>
        <dbReference type="ARBA" id="ARBA00022989"/>
    </source>
</evidence>
<dbReference type="PANTHER" id="PTHR22950:SF678">
    <property type="entry name" value="VACUOLAR AMINO ACID TRANSPORTER 5-RELATED"/>
    <property type="match status" value="1"/>
</dbReference>
<dbReference type="GO" id="GO:0005313">
    <property type="term" value="F:L-glutamate transmembrane transporter activity"/>
    <property type="evidence" value="ECO:0007669"/>
    <property type="project" value="TreeGrafter"/>
</dbReference>
<evidence type="ECO:0000256" key="2">
    <source>
        <dbReference type="ARBA" id="ARBA00008066"/>
    </source>
</evidence>
<evidence type="ECO:0000259" key="10">
    <source>
        <dbReference type="Pfam" id="PF01490"/>
    </source>
</evidence>
<keyword evidence="5 9" id="KW-0812">Transmembrane</keyword>
<sequence>MEDGKNKNMRATFASCYVTLLKTAIGSGALSFPYLFKTYGIVPSIILTIISGAFAVVGLILYVICAHENGRNTTLSELASISMPYTKLIVDFSVFLKCFGVALSYLIITRQLLPVVIETVFGHTLVNNPKTLLVVFLAFIGPFCYFQKLDKLKYTSFCGILAIVFVVIATFYRYSHTEIPKNIVSLYFTVPNFSYLGGFGKFVFSFTCHQNIFAIHSEMDDNSISKMKKLIYSVSLSALVLYISFGLVNYLLYGQIVKDNVIQNYPNDVLATIVRFLYIIVMGVSYPLQVNPCRTYLIKMIAIKFKEGERKILSFIVTTMIILLTYSIAVSGMDLGLVYTIIGATASTFMCLIFPSLFYFNMDIERSTALDILSYLSFLFGVFVFSSTIYSVVYHKI</sequence>
<reference evidence="11 12" key="1">
    <citation type="journal article" date="2020" name="Genome Biol. Evol.">
        <title>Comparative genomics of strictly vertically transmitted, feminizing microsporidia endosymbionts of amphipod crustaceans.</title>
        <authorList>
            <person name="Cormier A."/>
            <person name="Chebbi M.A."/>
            <person name="Giraud I."/>
            <person name="Wattier R."/>
            <person name="Teixeira M."/>
            <person name="Gilbert C."/>
            <person name="Rigaud T."/>
            <person name="Cordaux R."/>
        </authorList>
    </citation>
    <scope>NUCLEOTIDE SEQUENCE [LARGE SCALE GENOMIC DNA]</scope>
    <source>
        <strain evidence="11 12">Ou3-Ou53</strain>
    </source>
</reference>
<feature type="domain" description="Amino acid transporter transmembrane" evidence="10">
    <location>
        <begin position="10"/>
        <end position="392"/>
    </location>
</feature>
<evidence type="ECO:0000313" key="11">
    <source>
        <dbReference type="EMBL" id="KAF9764344.1"/>
    </source>
</evidence>
<feature type="transmembrane region" description="Helical" evidence="9">
    <location>
        <begin position="154"/>
        <end position="174"/>
    </location>
</feature>
<dbReference type="OrthoDB" id="438545at2759"/>
<keyword evidence="8 9" id="KW-0472">Membrane</keyword>
<proteinExistence type="inferred from homology"/>
<organism evidence="11 12">
    <name type="scientific">Nosema granulosis</name>
    <dbReference type="NCBI Taxonomy" id="83296"/>
    <lineage>
        <taxon>Eukaryota</taxon>
        <taxon>Fungi</taxon>
        <taxon>Fungi incertae sedis</taxon>
        <taxon>Microsporidia</taxon>
        <taxon>Nosematidae</taxon>
        <taxon>Nosema</taxon>
    </lineage>
</organism>
<dbReference type="Proteomes" id="UP000740883">
    <property type="component" value="Unassembled WGS sequence"/>
</dbReference>
<evidence type="ECO:0000256" key="1">
    <source>
        <dbReference type="ARBA" id="ARBA00004128"/>
    </source>
</evidence>
<evidence type="ECO:0000256" key="9">
    <source>
        <dbReference type="SAM" id="Phobius"/>
    </source>
</evidence>
<evidence type="ECO:0000256" key="6">
    <source>
        <dbReference type="ARBA" id="ARBA00022970"/>
    </source>
</evidence>
<comment type="subcellular location">
    <subcellularLocation>
        <location evidence="1">Vacuole membrane</location>
        <topology evidence="1">Multi-pass membrane protein</topology>
    </subcellularLocation>
</comment>